<evidence type="ECO:0000313" key="2">
    <source>
        <dbReference type="EMBL" id="CAA9294339.1"/>
    </source>
</evidence>
<proteinExistence type="predicted"/>
<accession>A0A6J4K2R6</accession>
<feature type="compositionally biased region" description="Basic and acidic residues" evidence="1">
    <location>
        <begin position="154"/>
        <end position="170"/>
    </location>
</feature>
<sequence length="189" mass="20241">DRFVRFRHALRPPLHHRARHRGGQARHRHLRRGGGGPRRHRTGRRGGDRGRDRLGHRRMERGAGGDDGRGDRRALQLGGLRGARVLRGDALLRRDGGLGRAAAHAGLRAGATRAQRAGDHPGARLADHGRRVAVGAGGAGGRDPTGAGRGHRQGRPDRRHLYPDRVRAGADPDAPAGRRTRGGRAAGGV</sequence>
<organism evidence="2">
    <name type="scientific">uncultured Gemmatimonadota bacterium</name>
    <dbReference type="NCBI Taxonomy" id="203437"/>
    <lineage>
        <taxon>Bacteria</taxon>
        <taxon>Pseudomonadati</taxon>
        <taxon>Gemmatimonadota</taxon>
        <taxon>environmental samples</taxon>
    </lineage>
</organism>
<protein>
    <submittedName>
        <fullName evidence="2">Uncharacterized protein</fullName>
    </submittedName>
</protein>
<dbReference type="EMBL" id="CADCTW010000001">
    <property type="protein sequence ID" value="CAA9294339.1"/>
    <property type="molecule type" value="Genomic_DNA"/>
</dbReference>
<feature type="compositionally biased region" description="Basic and acidic residues" evidence="1">
    <location>
        <begin position="60"/>
        <end position="73"/>
    </location>
</feature>
<reference evidence="2" key="1">
    <citation type="submission" date="2020-02" db="EMBL/GenBank/DDBJ databases">
        <authorList>
            <person name="Meier V. D."/>
        </authorList>
    </citation>
    <scope>NUCLEOTIDE SEQUENCE</scope>
    <source>
        <strain evidence="2">AVDCRST_MAG68</strain>
    </source>
</reference>
<dbReference type="AlphaFoldDB" id="A0A6J4K2R6"/>
<feature type="region of interest" description="Disordered" evidence="1">
    <location>
        <begin position="13"/>
        <end position="73"/>
    </location>
</feature>
<feature type="non-terminal residue" evidence="2">
    <location>
        <position position="189"/>
    </location>
</feature>
<feature type="non-terminal residue" evidence="2">
    <location>
        <position position="1"/>
    </location>
</feature>
<evidence type="ECO:0000256" key="1">
    <source>
        <dbReference type="SAM" id="MobiDB-lite"/>
    </source>
</evidence>
<feature type="compositionally biased region" description="Basic and acidic residues" evidence="1">
    <location>
        <begin position="116"/>
        <end position="130"/>
    </location>
</feature>
<feature type="compositionally biased region" description="Basic residues" evidence="1">
    <location>
        <begin position="13"/>
        <end position="44"/>
    </location>
</feature>
<feature type="region of interest" description="Disordered" evidence="1">
    <location>
        <begin position="108"/>
        <end position="189"/>
    </location>
</feature>
<name>A0A6J4K2R6_9BACT</name>
<gene>
    <name evidence="2" type="ORF">AVDCRST_MAG68-1709</name>
</gene>